<dbReference type="Proteomes" id="UP000253977">
    <property type="component" value="Unassembled WGS sequence"/>
</dbReference>
<evidence type="ECO:0000313" key="1">
    <source>
        <dbReference type="EMBL" id="RDD64655.1"/>
    </source>
</evidence>
<gene>
    <name evidence="1" type="ORF">DU478_19005</name>
</gene>
<accession>A0A369TJT8</accession>
<protein>
    <submittedName>
        <fullName evidence="1">Uncharacterized protein</fullName>
    </submittedName>
</protein>
<comment type="caution">
    <text evidence="1">The sequence shown here is derived from an EMBL/GenBank/DDBJ whole genome shotgun (WGS) entry which is preliminary data.</text>
</comment>
<proteinExistence type="predicted"/>
<organism evidence="1 2">
    <name type="scientific">Thalassococcus profundi</name>
    <dbReference type="NCBI Taxonomy" id="2282382"/>
    <lineage>
        <taxon>Bacteria</taxon>
        <taxon>Pseudomonadati</taxon>
        <taxon>Pseudomonadota</taxon>
        <taxon>Alphaproteobacteria</taxon>
        <taxon>Rhodobacterales</taxon>
        <taxon>Roseobacteraceae</taxon>
        <taxon>Thalassococcus</taxon>
    </lineage>
</organism>
<sequence>MRRELDVSERRACRTLGQHRSTQRKMPQGRADEKHLTDGIIELADQYLLTRHAARQRHTHCFGTEFLGRS</sequence>
<reference evidence="1 2" key="1">
    <citation type="submission" date="2018-07" db="EMBL/GenBank/DDBJ databases">
        <title>Thalassococcus profundi sp. nov., a marine bacterium isolated from deep seawater of Okinawa Trough.</title>
        <authorList>
            <person name="Yu M."/>
        </authorList>
    </citation>
    <scope>NUCLEOTIDE SEQUENCE [LARGE SCALE GENOMIC DNA]</scope>
    <source>
        <strain evidence="1 2">WRAS1</strain>
    </source>
</reference>
<dbReference type="AlphaFoldDB" id="A0A369TJT8"/>
<evidence type="ECO:0000313" key="2">
    <source>
        <dbReference type="Proteomes" id="UP000253977"/>
    </source>
</evidence>
<keyword evidence="2" id="KW-1185">Reference proteome</keyword>
<dbReference type="EMBL" id="QPMK01000019">
    <property type="protein sequence ID" value="RDD64655.1"/>
    <property type="molecule type" value="Genomic_DNA"/>
</dbReference>
<name>A0A369TJT8_9RHOB</name>